<dbReference type="AlphaFoldDB" id="A0AAX1J6C5"/>
<name>A0AAX1J6C5_9MYCO</name>
<protein>
    <submittedName>
        <fullName evidence="5">CsbD family protein</fullName>
    </submittedName>
</protein>
<dbReference type="RefSeq" id="WP_085073034.1">
    <property type="nucleotide sequence ID" value="NZ_BLKU01000005.1"/>
</dbReference>
<reference evidence="4" key="2">
    <citation type="submission" date="2020-02" db="EMBL/GenBank/DDBJ databases">
        <authorList>
            <person name="Matsumoto Y."/>
            <person name="Kinjo T."/>
            <person name="Motooka D."/>
            <person name="Nabeya D."/>
            <person name="Jung N."/>
            <person name="Uechi K."/>
            <person name="Horii T."/>
            <person name="Iida T."/>
            <person name="Fujita J."/>
            <person name="Nakamura S."/>
        </authorList>
    </citation>
    <scope>NUCLEOTIDE SEQUENCE</scope>
    <source>
        <strain evidence="4">JCM 13573</strain>
    </source>
</reference>
<evidence type="ECO:0000256" key="2">
    <source>
        <dbReference type="SAM" id="MobiDB-lite"/>
    </source>
</evidence>
<dbReference type="KEGG" id="mku:I2456_21805"/>
<evidence type="ECO:0000313" key="7">
    <source>
        <dbReference type="Proteomes" id="UP000663583"/>
    </source>
</evidence>
<evidence type="ECO:0000259" key="3">
    <source>
        <dbReference type="Pfam" id="PF05532"/>
    </source>
</evidence>
<dbReference type="SUPFAM" id="SSF69047">
    <property type="entry name" value="Hypothetical protein YjbJ"/>
    <property type="match status" value="1"/>
</dbReference>
<feature type="domain" description="CsbD-like" evidence="3">
    <location>
        <begin position="5"/>
        <end position="56"/>
    </location>
</feature>
<feature type="region of interest" description="Disordered" evidence="2">
    <location>
        <begin position="1"/>
        <end position="66"/>
    </location>
</feature>
<accession>A0AAX1J6C5</accession>
<sequence>MAGADKARNKFQKVGGMAKEAMGRATRNRRLEMEGRNDQRRADFKDAGEKLKDAFRPRTSRRRTVR</sequence>
<gene>
    <name evidence="5" type="ORF">I2456_21805</name>
    <name evidence="4" type="ORF">MKUB_44030</name>
</gene>
<dbReference type="EMBL" id="BLKU01000005">
    <property type="protein sequence ID" value="GFG66913.1"/>
    <property type="molecule type" value="Genomic_DNA"/>
</dbReference>
<comment type="similarity">
    <text evidence="1">Belongs to the UPF0337 (CsbD) family.</text>
</comment>
<proteinExistence type="inferred from homology"/>
<dbReference type="Pfam" id="PF05532">
    <property type="entry name" value="CsbD"/>
    <property type="match status" value="1"/>
</dbReference>
<evidence type="ECO:0000313" key="5">
    <source>
        <dbReference type="EMBL" id="QPI37029.1"/>
    </source>
</evidence>
<evidence type="ECO:0000313" key="4">
    <source>
        <dbReference type="EMBL" id="GFG66913.1"/>
    </source>
</evidence>
<dbReference type="Proteomes" id="UP000465306">
    <property type="component" value="Unassembled WGS sequence"/>
</dbReference>
<dbReference type="EMBL" id="CP065047">
    <property type="protein sequence ID" value="QPI37029.1"/>
    <property type="molecule type" value="Genomic_DNA"/>
</dbReference>
<reference evidence="5" key="3">
    <citation type="submission" date="2020-11" db="EMBL/GenBank/DDBJ databases">
        <title>Intraspecies plasmid and genomic variation of Mycobacterium kubicae revealed by the complete genome sequences of two clinical isolates.</title>
        <authorList>
            <person name="Hendrix J.R."/>
            <person name="Epperson L.E."/>
            <person name="Honda J.R."/>
            <person name="Strong M."/>
        </authorList>
    </citation>
    <scope>NUCLEOTIDE SEQUENCE</scope>
    <source>
        <strain evidence="5">JCM 13573</strain>
    </source>
</reference>
<dbReference type="Proteomes" id="UP000663583">
    <property type="component" value="Chromosome"/>
</dbReference>
<feature type="compositionally biased region" description="Basic and acidic residues" evidence="2">
    <location>
        <begin position="29"/>
        <end position="56"/>
    </location>
</feature>
<evidence type="ECO:0000313" key="6">
    <source>
        <dbReference type="Proteomes" id="UP000465306"/>
    </source>
</evidence>
<keyword evidence="6" id="KW-1185">Reference proteome</keyword>
<dbReference type="InterPro" id="IPR008462">
    <property type="entry name" value="CsbD"/>
</dbReference>
<evidence type="ECO:0000256" key="1">
    <source>
        <dbReference type="ARBA" id="ARBA00009129"/>
    </source>
</evidence>
<organism evidence="5 7">
    <name type="scientific">Mycobacterium kubicae</name>
    <dbReference type="NCBI Taxonomy" id="120959"/>
    <lineage>
        <taxon>Bacteria</taxon>
        <taxon>Bacillati</taxon>
        <taxon>Actinomycetota</taxon>
        <taxon>Actinomycetes</taxon>
        <taxon>Mycobacteriales</taxon>
        <taxon>Mycobacteriaceae</taxon>
        <taxon>Mycobacterium</taxon>
        <taxon>Mycobacterium simiae complex</taxon>
    </lineage>
</organism>
<reference evidence="4 6" key="1">
    <citation type="journal article" date="2019" name="Emerg. Microbes Infect.">
        <title>Comprehensive subspecies identification of 175 nontuberculous mycobacteria species based on 7547 genomic profiles.</title>
        <authorList>
            <person name="Matsumoto Y."/>
            <person name="Kinjo T."/>
            <person name="Motooka D."/>
            <person name="Nabeya D."/>
            <person name="Jung N."/>
            <person name="Uechi K."/>
            <person name="Horii T."/>
            <person name="Iida T."/>
            <person name="Fujita J."/>
            <person name="Nakamura S."/>
        </authorList>
    </citation>
    <scope>NUCLEOTIDE SEQUENCE [LARGE SCALE GENOMIC DNA]</scope>
    <source>
        <strain evidence="4 6">JCM 13573</strain>
    </source>
</reference>
<dbReference type="InterPro" id="IPR036629">
    <property type="entry name" value="YjbJ_sf"/>
</dbReference>